<evidence type="ECO:0000256" key="2">
    <source>
        <dbReference type="ARBA" id="ARBA00022490"/>
    </source>
</evidence>
<dbReference type="GO" id="GO:0071013">
    <property type="term" value="C:catalytic step 2 spliceosome"/>
    <property type="evidence" value="ECO:0007669"/>
    <property type="project" value="TreeGrafter"/>
</dbReference>
<comment type="caution">
    <text evidence="6">The sequence shown here is derived from an EMBL/GenBank/DDBJ whole genome shotgun (WGS) entry which is preliminary data.</text>
</comment>
<reference evidence="6 7" key="1">
    <citation type="submission" date="2017-01" db="EMBL/GenBank/DDBJ databases">
        <authorList>
            <person name="Mah S.A."/>
            <person name="Swanson W.J."/>
            <person name="Moy G.W."/>
            <person name="Vacquier V.D."/>
        </authorList>
    </citation>
    <scope>NUCLEOTIDE SEQUENCE [LARGE SCALE GENOMIC DNA]</scope>
    <source>
        <strain evidence="6 7">GSMNP</strain>
    </source>
</reference>
<dbReference type="GO" id="GO:0000398">
    <property type="term" value="P:mRNA splicing, via spliceosome"/>
    <property type="evidence" value="ECO:0007669"/>
    <property type="project" value="TreeGrafter"/>
</dbReference>
<dbReference type="InterPro" id="IPR024977">
    <property type="entry name" value="Apc4-like_WD40_dom"/>
</dbReference>
<dbReference type="AlphaFoldDB" id="A0A1R1XZ13"/>
<dbReference type="PANTHER" id="PTHR22842:SF3">
    <property type="entry name" value="WD REPEAT DOMAIN-CONTAINING PROTEIN 83"/>
    <property type="match status" value="1"/>
</dbReference>
<name>A0A1R1XZ13_9FUNG</name>
<dbReference type="SMART" id="SM00320">
    <property type="entry name" value="WD40"/>
    <property type="match status" value="3"/>
</dbReference>
<organism evidence="6 7">
    <name type="scientific">Smittium culicis</name>
    <dbReference type="NCBI Taxonomy" id="133412"/>
    <lineage>
        <taxon>Eukaryota</taxon>
        <taxon>Fungi</taxon>
        <taxon>Fungi incertae sedis</taxon>
        <taxon>Zoopagomycota</taxon>
        <taxon>Kickxellomycotina</taxon>
        <taxon>Harpellomycetes</taxon>
        <taxon>Harpellales</taxon>
        <taxon>Legeriomycetaceae</taxon>
        <taxon>Smittium</taxon>
    </lineage>
</organism>
<keyword evidence="2" id="KW-0963">Cytoplasm</keyword>
<evidence type="ECO:0000259" key="5">
    <source>
        <dbReference type="Pfam" id="PF12894"/>
    </source>
</evidence>
<sequence length="152" mass="16679">MFNFSMLCMLLEDQYSIAKRRGSRQRSAIQVLEESKDKSVTCVSETSDSNCLLVSTLDSKIRLLDKSNGTCLNTFTGHDNSKYRIKSCLDSTDEFVVSGSENNCIVAWDILHSNSGISLPGHSSIVSSVSISRDNLRMASSSVNGEIIIWGS</sequence>
<keyword evidence="4" id="KW-0853">WD repeat</keyword>
<dbReference type="OrthoDB" id="1068471at2759"/>
<dbReference type="InterPro" id="IPR051980">
    <property type="entry name" value="WD_repeat_MORG1"/>
</dbReference>
<dbReference type="Proteomes" id="UP000187283">
    <property type="component" value="Unassembled WGS sequence"/>
</dbReference>
<evidence type="ECO:0000313" key="7">
    <source>
        <dbReference type="Proteomes" id="UP000187283"/>
    </source>
</evidence>
<gene>
    <name evidence="6" type="ORF">AYI70_g4426</name>
</gene>
<evidence type="ECO:0000256" key="1">
    <source>
        <dbReference type="ARBA" id="ARBA00004496"/>
    </source>
</evidence>
<comment type="similarity">
    <text evidence="3">Belongs to the WD repeat MORG1 family.</text>
</comment>
<evidence type="ECO:0000256" key="4">
    <source>
        <dbReference type="PROSITE-ProRule" id="PRU00221"/>
    </source>
</evidence>
<evidence type="ECO:0000313" key="6">
    <source>
        <dbReference type="EMBL" id="OMJ19932.1"/>
    </source>
</evidence>
<dbReference type="InterPro" id="IPR036322">
    <property type="entry name" value="WD40_repeat_dom_sf"/>
</dbReference>
<feature type="repeat" description="WD" evidence="4">
    <location>
        <begin position="119"/>
        <end position="152"/>
    </location>
</feature>
<evidence type="ECO:0000256" key="3">
    <source>
        <dbReference type="ARBA" id="ARBA00038145"/>
    </source>
</evidence>
<dbReference type="GO" id="GO:0005737">
    <property type="term" value="C:cytoplasm"/>
    <property type="evidence" value="ECO:0007669"/>
    <property type="project" value="UniProtKB-SubCell"/>
</dbReference>
<dbReference type="EMBL" id="LSSN01001363">
    <property type="protein sequence ID" value="OMJ19932.1"/>
    <property type="molecule type" value="Genomic_DNA"/>
</dbReference>
<dbReference type="Gene3D" id="2.130.10.10">
    <property type="entry name" value="YVTN repeat-like/Quinoprotein amine dehydrogenase"/>
    <property type="match status" value="1"/>
</dbReference>
<dbReference type="PROSITE" id="PS50294">
    <property type="entry name" value="WD_REPEATS_REGION"/>
    <property type="match status" value="1"/>
</dbReference>
<keyword evidence="7" id="KW-1185">Reference proteome</keyword>
<dbReference type="InterPro" id="IPR001680">
    <property type="entry name" value="WD40_rpt"/>
</dbReference>
<dbReference type="SUPFAM" id="SSF50978">
    <property type="entry name" value="WD40 repeat-like"/>
    <property type="match status" value="1"/>
</dbReference>
<dbReference type="Pfam" id="PF12894">
    <property type="entry name" value="ANAPC4_WD40"/>
    <property type="match status" value="1"/>
</dbReference>
<dbReference type="Pfam" id="PF00400">
    <property type="entry name" value="WD40"/>
    <property type="match status" value="1"/>
</dbReference>
<protein>
    <submittedName>
        <fullName evidence="6">WD repeat domain-containing protein 83</fullName>
    </submittedName>
</protein>
<accession>A0A1R1XZ13</accession>
<dbReference type="STRING" id="133412.A0A1R1XZ13"/>
<dbReference type="PROSITE" id="PS50082">
    <property type="entry name" value="WD_REPEATS_2"/>
    <property type="match status" value="1"/>
</dbReference>
<comment type="subcellular location">
    <subcellularLocation>
        <location evidence="1">Cytoplasm</location>
    </subcellularLocation>
</comment>
<dbReference type="PANTHER" id="PTHR22842">
    <property type="entry name" value="WD40 REPEAT PROTEIN"/>
    <property type="match status" value="1"/>
</dbReference>
<feature type="domain" description="Anaphase-promoting complex subunit 4-like WD40" evidence="5">
    <location>
        <begin position="10"/>
        <end position="81"/>
    </location>
</feature>
<dbReference type="InterPro" id="IPR015943">
    <property type="entry name" value="WD40/YVTN_repeat-like_dom_sf"/>
</dbReference>
<proteinExistence type="inferred from homology"/>